<keyword evidence="3" id="KW-1185">Reference proteome</keyword>
<dbReference type="Pfam" id="PF14559">
    <property type="entry name" value="TPR_19"/>
    <property type="match status" value="1"/>
</dbReference>
<evidence type="ECO:0000256" key="1">
    <source>
        <dbReference type="SAM" id="Coils"/>
    </source>
</evidence>
<accession>A0ABV9F9Y3</accession>
<sequence length="743" mass="83532">MKVKVKHLVVAVLLVGVSLSLLQFVVIPKLQVRGAVKAYETGAPGGKEAMRAAIDQAPLSKRWELIREYMISYVDASPAHSFDVYVGPGSVMSSFPRGDGDSRIWSWEEKLPYLLEYAAEGPADSYRFSAANQLAQYYMSEGDSDQALAVLEQAEERGGSWRAQLMLERAKLYANLGDSEEAMRLIERLENEPRTVDMDFGGSVAQLKAKLLIGEGRGEEALEAVERELKALEERTAELQSEFPDGKDFVPAKLEELKLLREQLEKALDGTGATVSGAVRRSDGTPMARVGVFLRSERDVHHSIVDGEPYQTFTDAQGRYEFRNVVPGSYQLYLGLLFDQIDGWTWPAMTDDWIDAGSGEELTEDVTLRPLIDIQEPVNEAELTGSTVKFSWEPVEGAAHYTLYGTIPIENGTTSSLIEDRIADSEIELPVERWYEAPTGYSSREEDGKTLPDSASVLGFSNPDLRYAWYVEAYDKDGRLITRSNGYRLNENTMGALPFFYLKGRTLTAADRLILDGRLDEALAEYERAYEADSRDRHSLHMMIRIYGAKSAFPRSEEWSAEAIPYLEEMLQLAPGKKDVLFQLFDYYDERREWAQSNAYYGQYVEASGGKPGSYTQSRYATSLIKQKRAEEALVQFREAMERDRSHRFVGYYLAAGLYAGKPFERVAELAAAYPERAPYESGTPDWRKLVEALAEESRAYGEEYGRQLLGALEACFEEDRQAMDAIEPPALRAFADALRNVN</sequence>
<dbReference type="Proteomes" id="UP001596028">
    <property type="component" value="Unassembled WGS sequence"/>
</dbReference>
<dbReference type="InterPro" id="IPR011990">
    <property type="entry name" value="TPR-like_helical_dom_sf"/>
</dbReference>
<dbReference type="SUPFAM" id="SSF48452">
    <property type="entry name" value="TPR-like"/>
    <property type="match status" value="2"/>
</dbReference>
<organism evidence="2 3">
    <name type="scientific">Cohnella hongkongensis</name>
    <dbReference type="NCBI Taxonomy" id="178337"/>
    <lineage>
        <taxon>Bacteria</taxon>
        <taxon>Bacillati</taxon>
        <taxon>Bacillota</taxon>
        <taxon>Bacilli</taxon>
        <taxon>Bacillales</taxon>
        <taxon>Paenibacillaceae</taxon>
        <taxon>Cohnella</taxon>
    </lineage>
</organism>
<dbReference type="EMBL" id="JBHSEP010000002">
    <property type="protein sequence ID" value="MFC4597605.1"/>
    <property type="molecule type" value="Genomic_DNA"/>
</dbReference>
<dbReference type="RefSeq" id="WP_378093168.1">
    <property type="nucleotide sequence ID" value="NZ_JBHSEP010000002.1"/>
</dbReference>
<feature type="coiled-coil region" evidence="1">
    <location>
        <begin position="215"/>
        <end position="274"/>
    </location>
</feature>
<proteinExistence type="predicted"/>
<dbReference type="InterPro" id="IPR013784">
    <property type="entry name" value="Carb-bd-like_fold"/>
</dbReference>
<name>A0ABV9F9Y3_9BACL</name>
<comment type="caution">
    <text evidence="2">The sequence shown here is derived from an EMBL/GenBank/DDBJ whole genome shotgun (WGS) entry which is preliminary data.</text>
</comment>
<keyword evidence="1" id="KW-0175">Coiled coil</keyword>
<protein>
    <submittedName>
        <fullName evidence="2">Tetratricopeptide repeat protein</fullName>
    </submittedName>
</protein>
<gene>
    <name evidence="2" type="ORF">ACFO3S_05095</name>
</gene>
<evidence type="ECO:0000313" key="3">
    <source>
        <dbReference type="Proteomes" id="UP001596028"/>
    </source>
</evidence>
<dbReference type="Gene3D" id="1.25.40.10">
    <property type="entry name" value="Tetratricopeptide repeat domain"/>
    <property type="match status" value="2"/>
</dbReference>
<dbReference type="SUPFAM" id="SSF49452">
    <property type="entry name" value="Starch-binding domain-like"/>
    <property type="match status" value="1"/>
</dbReference>
<evidence type="ECO:0000313" key="2">
    <source>
        <dbReference type="EMBL" id="MFC4597605.1"/>
    </source>
</evidence>
<reference evidence="3" key="1">
    <citation type="journal article" date="2019" name="Int. J. Syst. Evol. Microbiol.">
        <title>The Global Catalogue of Microorganisms (GCM) 10K type strain sequencing project: providing services to taxonomists for standard genome sequencing and annotation.</title>
        <authorList>
            <consortium name="The Broad Institute Genomics Platform"/>
            <consortium name="The Broad Institute Genome Sequencing Center for Infectious Disease"/>
            <person name="Wu L."/>
            <person name="Ma J."/>
        </authorList>
    </citation>
    <scope>NUCLEOTIDE SEQUENCE [LARGE SCALE GENOMIC DNA]</scope>
    <source>
        <strain evidence="3">CCUG 49571</strain>
    </source>
</reference>